<evidence type="ECO:0000313" key="6">
    <source>
        <dbReference type="EMBL" id="NYZ23811.1"/>
    </source>
</evidence>
<dbReference type="InterPro" id="IPR001129">
    <property type="entry name" value="Membr-assoc_MAPEG"/>
</dbReference>
<dbReference type="RefSeq" id="WP_180285578.1">
    <property type="nucleotide sequence ID" value="NZ_JABFDB010000031.1"/>
</dbReference>
<organism evidence="6 7">
    <name type="scientific">Azospirillum oleiclasticum</name>
    <dbReference type="NCBI Taxonomy" id="2735135"/>
    <lineage>
        <taxon>Bacteria</taxon>
        <taxon>Pseudomonadati</taxon>
        <taxon>Pseudomonadota</taxon>
        <taxon>Alphaproteobacteria</taxon>
        <taxon>Rhodospirillales</taxon>
        <taxon>Azospirillaceae</taxon>
        <taxon>Azospirillum</taxon>
    </lineage>
</organism>
<keyword evidence="4 5" id="KW-0472">Membrane</keyword>
<evidence type="ECO:0000256" key="4">
    <source>
        <dbReference type="ARBA" id="ARBA00023136"/>
    </source>
</evidence>
<keyword evidence="2 5" id="KW-0812">Transmembrane</keyword>
<dbReference type="SUPFAM" id="SSF161084">
    <property type="entry name" value="MAPEG domain-like"/>
    <property type="match status" value="1"/>
</dbReference>
<comment type="subcellular location">
    <subcellularLocation>
        <location evidence="1">Membrane</location>
    </subcellularLocation>
</comment>
<keyword evidence="7" id="KW-1185">Reference proteome</keyword>
<evidence type="ECO:0000256" key="5">
    <source>
        <dbReference type="SAM" id="Phobius"/>
    </source>
</evidence>
<evidence type="ECO:0000313" key="7">
    <source>
        <dbReference type="Proteomes" id="UP000584642"/>
    </source>
</evidence>
<gene>
    <name evidence="6" type="ORF">HND93_29270</name>
</gene>
<keyword evidence="3 5" id="KW-1133">Transmembrane helix</keyword>
<sequence>MAADRRLTLAIAANGVAVAVTVVLMVALAPLFPPPAVADLAGRLGLAARLSVWPALVLLLVILAVIATRGLCRLFNPIDDPETRVYRVCQRALSNTVEQTLLFLPGLTALCALLPLQSLGFPALFTLLFVVGRVLFWTGYILHPFARAPGMAMTLTVNMVVVGWAVLLAL</sequence>
<comment type="caution">
    <text evidence="6">The sequence shown here is derived from an EMBL/GenBank/DDBJ whole genome shotgun (WGS) entry which is preliminary data.</text>
</comment>
<dbReference type="InterPro" id="IPR023352">
    <property type="entry name" value="MAPEG-like_dom_sf"/>
</dbReference>
<proteinExistence type="predicted"/>
<dbReference type="PANTHER" id="PTHR31004:SF1">
    <property type="entry name" value="TRANSMEMBRANE PROTEIN 79"/>
    <property type="match status" value="1"/>
</dbReference>
<feature type="transmembrane region" description="Helical" evidence="5">
    <location>
        <begin position="121"/>
        <end position="143"/>
    </location>
</feature>
<dbReference type="Pfam" id="PF01124">
    <property type="entry name" value="MAPEG"/>
    <property type="match status" value="1"/>
</dbReference>
<accession>A0ABX2TKF0</accession>
<feature type="transmembrane region" description="Helical" evidence="5">
    <location>
        <begin position="52"/>
        <end position="72"/>
    </location>
</feature>
<name>A0ABX2TKF0_9PROT</name>
<dbReference type="PANTHER" id="PTHR31004">
    <property type="entry name" value="TRANSMEMBRANE PROTEIN 79"/>
    <property type="match status" value="1"/>
</dbReference>
<dbReference type="EMBL" id="JABFDB010000031">
    <property type="protein sequence ID" value="NYZ23811.1"/>
    <property type="molecule type" value="Genomic_DNA"/>
</dbReference>
<dbReference type="Gene3D" id="1.20.120.550">
    <property type="entry name" value="Membrane associated eicosanoid/glutathione metabolism-like domain"/>
    <property type="match status" value="1"/>
</dbReference>
<feature type="transmembrane region" description="Helical" evidence="5">
    <location>
        <begin position="7"/>
        <end position="32"/>
    </location>
</feature>
<evidence type="ECO:0000256" key="3">
    <source>
        <dbReference type="ARBA" id="ARBA00022989"/>
    </source>
</evidence>
<evidence type="ECO:0000256" key="1">
    <source>
        <dbReference type="ARBA" id="ARBA00004370"/>
    </source>
</evidence>
<evidence type="ECO:0000256" key="2">
    <source>
        <dbReference type="ARBA" id="ARBA00022692"/>
    </source>
</evidence>
<dbReference type="Proteomes" id="UP000584642">
    <property type="component" value="Unassembled WGS sequence"/>
</dbReference>
<protein>
    <submittedName>
        <fullName evidence="6">MAPEG family protein</fullName>
    </submittedName>
</protein>
<feature type="transmembrane region" description="Helical" evidence="5">
    <location>
        <begin position="150"/>
        <end position="169"/>
    </location>
</feature>
<reference evidence="6 7" key="1">
    <citation type="submission" date="2020-05" db="EMBL/GenBank/DDBJ databases">
        <title>Azospirillum oleiclasticum sp. nov, a nitrogen-fixing and heavy crude oil-emulsifying bacterium isolated from the crude oil of Yumen Oilfield.</title>
        <authorList>
            <person name="Wu D."/>
            <person name="Cai M."/>
            <person name="Zhang X."/>
        </authorList>
    </citation>
    <scope>NUCLEOTIDE SEQUENCE [LARGE SCALE GENOMIC DNA]</scope>
    <source>
        <strain evidence="6 7">ROY-1-1-2</strain>
    </source>
</reference>